<dbReference type="InterPro" id="IPR036734">
    <property type="entry name" value="Neur_chan_lig-bd_sf"/>
</dbReference>
<dbReference type="Proteomes" id="UP000694888">
    <property type="component" value="Unplaced"/>
</dbReference>
<feature type="chain" id="PRO_5046017969" evidence="1">
    <location>
        <begin position="22"/>
        <end position="158"/>
    </location>
</feature>
<name>A0ABM1VPR6_APLCA</name>
<dbReference type="InterPro" id="IPR006202">
    <property type="entry name" value="Neur_chan_lig-bd"/>
</dbReference>
<feature type="signal peptide" evidence="1">
    <location>
        <begin position="1"/>
        <end position="21"/>
    </location>
</feature>
<sequence>MNKPNLFRVILTLAIIERVQQSSGAGFRSVDDEVLEEIFSNYSSQSRPVVNVNETVEVNVYFGLLNILNVDSKSQSLELSAFINIQWTDGRLAWDTYNNARDKIWTPVIGLRNSLGPMQLDQTMFNQPSIHHSGKVYDVFAGVITTRYLLFELIMSLQ</sequence>
<organism evidence="3 4">
    <name type="scientific">Aplysia californica</name>
    <name type="common">California sea hare</name>
    <dbReference type="NCBI Taxonomy" id="6500"/>
    <lineage>
        <taxon>Eukaryota</taxon>
        <taxon>Metazoa</taxon>
        <taxon>Spiralia</taxon>
        <taxon>Lophotrochozoa</taxon>
        <taxon>Mollusca</taxon>
        <taxon>Gastropoda</taxon>
        <taxon>Heterobranchia</taxon>
        <taxon>Euthyneura</taxon>
        <taxon>Tectipleura</taxon>
        <taxon>Aplysiida</taxon>
        <taxon>Aplysioidea</taxon>
        <taxon>Aplysiidae</taxon>
        <taxon>Aplysia</taxon>
    </lineage>
</organism>
<evidence type="ECO:0000313" key="3">
    <source>
        <dbReference type="Proteomes" id="UP000694888"/>
    </source>
</evidence>
<dbReference type="Pfam" id="PF02931">
    <property type="entry name" value="Neur_chan_LBD"/>
    <property type="match status" value="1"/>
</dbReference>
<accession>A0ABM1VPR6</accession>
<dbReference type="RefSeq" id="XP_035824408.1">
    <property type="nucleotide sequence ID" value="XM_035968515.1"/>
</dbReference>
<proteinExistence type="predicted"/>
<dbReference type="GeneID" id="118477324"/>
<dbReference type="Gene3D" id="2.70.170.10">
    <property type="entry name" value="Neurotransmitter-gated ion-channel ligand-binding domain"/>
    <property type="match status" value="1"/>
</dbReference>
<evidence type="ECO:0000259" key="2">
    <source>
        <dbReference type="Pfam" id="PF02931"/>
    </source>
</evidence>
<dbReference type="SUPFAM" id="SSF63712">
    <property type="entry name" value="Nicotinic receptor ligand binding domain-like"/>
    <property type="match status" value="1"/>
</dbReference>
<evidence type="ECO:0000313" key="4">
    <source>
        <dbReference type="RefSeq" id="XP_035824408.1"/>
    </source>
</evidence>
<feature type="domain" description="Neurotransmitter-gated ion-channel ligand-binding" evidence="2">
    <location>
        <begin position="32"/>
        <end position="140"/>
    </location>
</feature>
<protein>
    <submittedName>
        <fullName evidence="4">Acetylcholine receptor subunit beta-like</fullName>
    </submittedName>
</protein>
<reference evidence="4" key="1">
    <citation type="submission" date="2025-08" db="UniProtKB">
        <authorList>
            <consortium name="RefSeq"/>
        </authorList>
    </citation>
    <scope>IDENTIFICATION</scope>
</reference>
<evidence type="ECO:0000256" key="1">
    <source>
        <dbReference type="SAM" id="SignalP"/>
    </source>
</evidence>
<gene>
    <name evidence="4" type="primary">LOC118477324</name>
</gene>
<keyword evidence="1" id="KW-0732">Signal</keyword>
<keyword evidence="3" id="KW-1185">Reference proteome</keyword>